<sequence length="267" mass="29679">MFHSSTADGTTLPGLGAGAPQRDSTQSWTKSYARGQTIWEPGAPDIVGYVTKGLVKLVTFLPDGRTNIVGVIEAPGFFGRVFETGGEFTIEAATDVTVTCFKRAVFHKLLSQSRELEHRIHLENLYQLEEAYDRITVLACQSTMERFTTYLALRLIADEMRSDEQKTKTSLIHIPMNRRDFAAYLGTTVETVSRNMQALVRRGTLAVIDSASVRLLRRADLFSLAGQDETDLTEMARSRAPALRQKAMLLNASLLDEEPSDFRVAAE</sequence>
<evidence type="ECO:0000313" key="7">
    <source>
        <dbReference type="Proteomes" id="UP000595857"/>
    </source>
</evidence>
<evidence type="ECO:0000259" key="5">
    <source>
        <dbReference type="PROSITE" id="PS51063"/>
    </source>
</evidence>
<dbReference type="Pfam" id="PF00027">
    <property type="entry name" value="cNMP_binding"/>
    <property type="match status" value="1"/>
</dbReference>
<accession>A0ABX7C829</accession>
<dbReference type="RefSeq" id="WP_201635737.1">
    <property type="nucleotide sequence ID" value="NZ_CP068046.1"/>
</dbReference>
<feature type="region of interest" description="Disordered" evidence="4">
    <location>
        <begin position="1"/>
        <end position="26"/>
    </location>
</feature>
<dbReference type="InterPro" id="IPR014710">
    <property type="entry name" value="RmlC-like_jellyroll"/>
</dbReference>
<feature type="domain" description="HTH crp-type" evidence="5">
    <location>
        <begin position="141"/>
        <end position="219"/>
    </location>
</feature>
<protein>
    <submittedName>
        <fullName evidence="6">Crp/Fnr family transcriptional regulator</fullName>
    </submittedName>
</protein>
<evidence type="ECO:0000313" key="6">
    <source>
        <dbReference type="EMBL" id="QQR40413.1"/>
    </source>
</evidence>
<dbReference type="PRINTS" id="PR00034">
    <property type="entry name" value="HTHCRP"/>
</dbReference>
<reference evidence="6 7" key="1">
    <citation type="submission" date="2021-01" db="EMBL/GenBank/DDBJ databases">
        <title>Genome seq and assembly of Devosia sp. LEGU1.</title>
        <authorList>
            <person name="Chhetri G."/>
        </authorList>
    </citation>
    <scope>NUCLEOTIDE SEQUENCE [LARGE SCALE GENOMIC DNA]</scope>
    <source>
        <strain evidence="6 7">LEGU1</strain>
    </source>
</reference>
<gene>
    <name evidence="6" type="ORF">JI748_05250</name>
</gene>
<keyword evidence="3" id="KW-0804">Transcription</keyword>
<organism evidence="6 7">
    <name type="scientific">Devosia rhizoryzae</name>
    <dbReference type="NCBI Taxonomy" id="2774137"/>
    <lineage>
        <taxon>Bacteria</taxon>
        <taxon>Pseudomonadati</taxon>
        <taxon>Pseudomonadota</taxon>
        <taxon>Alphaproteobacteria</taxon>
        <taxon>Hyphomicrobiales</taxon>
        <taxon>Devosiaceae</taxon>
        <taxon>Devosia</taxon>
    </lineage>
</organism>
<dbReference type="Pfam" id="PF13545">
    <property type="entry name" value="HTH_Crp_2"/>
    <property type="match status" value="1"/>
</dbReference>
<keyword evidence="7" id="KW-1185">Reference proteome</keyword>
<dbReference type="Gene3D" id="2.60.120.10">
    <property type="entry name" value="Jelly Rolls"/>
    <property type="match status" value="1"/>
</dbReference>
<dbReference type="InterPro" id="IPR018490">
    <property type="entry name" value="cNMP-bd_dom_sf"/>
</dbReference>
<dbReference type="InterPro" id="IPR000595">
    <property type="entry name" value="cNMP-bd_dom"/>
</dbReference>
<dbReference type="SUPFAM" id="SSF46785">
    <property type="entry name" value="Winged helix' DNA-binding domain"/>
    <property type="match status" value="1"/>
</dbReference>
<evidence type="ECO:0000256" key="3">
    <source>
        <dbReference type="ARBA" id="ARBA00023163"/>
    </source>
</evidence>
<dbReference type="InterPro" id="IPR012318">
    <property type="entry name" value="HTH_CRP"/>
</dbReference>
<name>A0ABX7C829_9HYPH</name>
<dbReference type="SUPFAM" id="SSF51206">
    <property type="entry name" value="cAMP-binding domain-like"/>
    <property type="match status" value="1"/>
</dbReference>
<evidence type="ECO:0000256" key="4">
    <source>
        <dbReference type="SAM" id="MobiDB-lite"/>
    </source>
</evidence>
<keyword evidence="2" id="KW-0238">DNA-binding</keyword>
<dbReference type="InterPro" id="IPR036390">
    <property type="entry name" value="WH_DNA-bd_sf"/>
</dbReference>
<dbReference type="PROSITE" id="PS51063">
    <property type="entry name" value="HTH_CRP_2"/>
    <property type="match status" value="1"/>
</dbReference>
<keyword evidence="1" id="KW-0805">Transcription regulation</keyword>
<evidence type="ECO:0000256" key="2">
    <source>
        <dbReference type="ARBA" id="ARBA00023125"/>
    </source>
</evidence>
<dbReference type="SMART" id="SM00419">
    <property type="entry name" value="HTH_CRP"/>
    <property type="match status" value="1"/>
</dbReference>
<dbReference type="EMBL" id="CP068046">
    <property type="protein sequence ID" value="QQR40413.1"/>
    <property type="molecule type" value="Genomic_DNA"/>
</dbReference>
<dbReference type="Proteomes" id="UP000595857">
    <property type="component" value="Chromosome"/>
</dbReference>
<dbReference type="CDD" id="cd00038">
    <property type="entry name" value="CAP_ED"/>
    <property type="match status" value="1"/>
</dbReference>
<evidence type="ECO:0000256" key="1">
    <source>
        <dbReference type="ARBA" id="ARBA00023015"/>
    </source>
</evidence>
<proteinExistence type="predicted"/>